<evidence type="ECO:0000313" key="2">
    <source>
        <dbReference type="Proteomes" id="UP000030002"/>
    </source>
</evidence>
<sequence length="330" mass="34821">MNATFHPQNPDDWGAYLDRATPARPSVTGATLDADTLDAFVAYNLSLGPIPTDDVRAIRDAIERAQLRNRHAPLHGQHVVVVDGPPMAGKTYAVLGCALEQTRAARQQPPPDPSCLHPTAWAYTEVTQHHGAASITEALGDAIGIVKDSRDRTPQFLSKIRDLAPQVGMVGYIVDDSHGILGARSRDSTSLATTLKGLITGIPATAVIVGANLREQGIFSGSAGEQVRLRSAGTWVTCAQWPPPDGKRVTGWERLAATMSERLAFPGGPKQCRLNQKGVIASLAEGSAGRPGIAINWVKEAAIHAITHESTLDGAALAATRPALDDAAPA</sequence>
<dbReference type="OrthoDB" id="4578613at2"/>
<dbReference type="RefSeq" id="WP_035917532.1">
    <property type="nucleotide sequence ID" value="NZ_AVPJ01000012.1"/>
</dbReference>
<dbReference type="Proteomes" id="UP000030002">
    <property type="component" value="Unassembled WGS sequence"/>
</dbReference>
<organism evidence="1 2">
    <name type="scientific">Knoellia sinensis KCTC 19936</name>
    <dbReference type="NCBI Taxonomy" id="1385520"/>
    <lineage>
        <taxon>Bacteria</taxon>
        <taxon>Bacillati</taxon>
        <taxon>Actinomycetota</taxon>
        <taxon>Actinomycetes</taxon>
        <taxon>Micrococcales</taxon>
        <taxon>Intrasporangiaceae</taxon>
        <taxon>Knoellia</taxon>
    </lineage>
</organism>
<comment type="caution">
    <text evidence="1">The sequence shown here is derived from an EMBL/GenBank/DDBJ whole genome shotgun (WGS) entry which is preliminary data.</text>
</comment>
<protein>
    <recommendedName>
        <fullName evidence="3">AAA+ ATPase domain-containing protein</fullName>
    </recommendedName>
</protein>
<dbReference type="EMBL" id="AVPJ01000012">
    <property type="protein sequence ID" value="KGN31265.1"/>
    <property type="molecule type" value="Genomic_DNA"/>
</dbReference>
<evidence type="ECO:0000313" key="1">
    <source>
        <dbReference type="EMBL" id="KGN31265.1"/>
    </source>
</evidence>
<keyword evidence="2" id="KW-1185">Reference proteome</keyword>
<dbReference type="AlphaFoldDB" id="A0A0A0J1G2"/>
<gene>
    <name evidence="1" type="ORF">N802_04045</name>
</gene>
<accession>A0A0A0J1G2</accession>
<reference evidence="1 2" key="1">
    <citation type="submission" date="2013-08" db="EMBL/GenBank/DDBJ databases">
        <title>The genome sequence of Knoellia sinensis.</title>
        <authorList>
            <person name="Zhu W."/>
            <person name="Wang G."/>
        </authorList>
    </citation>
    <scope>NUCLEOTIDE SEQUENCE [LARGE SCALE GENOMIC DNA]</scope>
    <source>
        <strain evidence="1 2">KCTC 19936</strain>
    </source>
</reference>
<dbReference type="STRING" id="1385520.N802_04045"/>
<dbReference type="eggNOG" id="COG2842">
    <property type="taxonomic scope" value="Bacteria"/>
</dbReference>
<evidence type="ECO:0008006" key="3">
    <source>
        <dbReference type="Google" id="ProtNLM"/>
    </source>
</evidence>
<proteinExistence type="predicted"/>
<name>A0A0A0J1G2_9MICO</name>